<dbReference type="HOGENOM" id="CLU_000288_63_47_1"/>
<dbReference type="InterPro" id="IPR030616">
    <property type="entry name" value="Aur-like"/>
</dbReference>
<dbReference type="GO" id="GO:0005524">
    <property type="term" value="F:ATP binding"/>
    <property type="evidence" value="ECO:0007669"/>
    <property type="project" value="UniProtKB-UniRule"/>
</dbReference>
<feature type="domain" description="Protein kinase" evidence="13">
    <location>
        <begin position="178"/>
        <end position="441"/>
    </location>
</feature>
<evidence type="ECO:0000256" key="8">
    <source>
        <dbReference type="PIRSR" id="PIRSR630616-2"/>
    </source>
</evidence>
<dbReference type="FunFam" id="3.30.200.20:FF:000042">
    <property type="entry name" value="Aurora kinase A"/>
    <property type="match status" value="1"/>
</dbReference>
<feature type="compositionally biased region" description="Basic and acidic residues" evidence="11">
    <location>
        <begin position="450"/>
        <end position="466"/>
    </location>
</feature>
<evidence type="ECO:0000256" key="11">
    <source>
        <dbReference type="SAM" id="MobiDB-lite"/>
    </source>
</evidence>
<proteinExistence type="inferred from homology"/>
<evidence type="ECO:0000256" key="7">
    <source>
        <dbReference type="PIRSR" id="PIRSR630616-1"/>
    </source>
</evidence>
<dbReference type="Proteomes" id="UP000006352">
    <property type="component" value="Unassembled WGS sequence"/>
</dbReference>
<keyword evidence="15" id="KW-1185">Reference proteome</keyword>
<dbReference type="SMART" id="SM00220">
    <property type="entry name" value="S_TKc"/>
    <property type="match status" value="1"/>
</dbReference>
<dbReference type="STRING" id="599839.J7RV49"/>
<dbReference type="InterPro" id="IPR017441">
    <property type="entry name" value="Protein_kinase_ATP_BS"/>
</dbReference>
<feature type="binding site" evidence="8">
    <location>
        <position position="325"/>
    </location>
    <ligand>
        <name>ATP</name>
        <dbReference type="ChEBI" id="CHEBI:30616"/>
    </ligand>
</feature>
<comment type="similarity">
    <text evidence="1">Belongs to the protein kinase superfamily. CAMK Ser/Thr protein kinase family. CHEK2 subfamily.</text>
</comment>
<reference evidence="14 15" key="1">
    <citation type="journal article" date="2012" name="Appl. Environ. Microbiol.">
        <title>Short-read sequencing for genomic analysis of the brown rot fungus Fibroporia radiculosa.</title>
        <authorList>
            <person name="Tang J.D."/>
            <person name="Perkins A.D."/>
            <person name="Sonstegard T.S."/>
            <person name="Schroeder S.G."/>
            <person name="Burgess S.C."/>
            <person name="Diehl S.V."/>
        </authorList>
    </citation>
    <scope>NUCLEOTIDE SEQUENCE [LARGE SCALE GENOMIC DNA]</scope>
    <source>
        <strain evidence="14 15">TFFH 294</strain>
    </source>
</reference>
<dbReference type="RefSeq" id="XP_012177483.1">
    <property type="nucleotide sequence ID" value="XM_012322093.1"/>
</dbReference>
<keyword evidence="6 8" id="KW-0067">ATP-binding</keyword>
<dbReference type="AlphaFoldDB" id="J7RV49"/>
<feature type="compositionally biased region" description="Polar residues" evidence="11">
    <location>
        <begin position="510"/>
        <end position="520"/>
    </location>
</feature>
<evidence type="ECO:0000256" key="1">
    <source>
        <dbReference type="ARBA" id="ARBA00005575"/>
    </source>
</evidence>
<dbReference type="InterPro" id="IPR000719">
    <property type="entry name" value="Prot_kinase_dom"/>
</dbReference>
<dbReference type="Gene3D" id="1.10.510.10">
    <property type="entry name" value="Transferase(Phosphotransferase) domain 1"/>
    <property type="match status" value="1"/>
</dbReference>
<evidence type="ECO:0000259" key="13">
    <source>
        <dbReference type="PROSITE" id="PS50011"/>
    </source>
</evidence>
<evidence type="ECO:0000256" key="4">
    <source>
        <dbReference type="ARBA" id="ARBA00022741"/>
    </source>
</evidence>
<evidence type="ECO:0000256" key="2">
    <source>
        <dbReference type="ARBA" id="ARBA00022527"/>
    </source>
</evidence>
<evidence type="ECO:0000256" key="3">
    <source>
        <dbReference type="ARBA" id="ARBA00022679"/>
    </source>
</evidence>
<name>J7RV49_9APHY</name>
<dbReference type="EMBL" id="HE796871">
    <property type="protein sequence ID" value="CCL98200.1"/>
    <property type="molecule type" value="Genomic_DNA"/>
</dbReference>
<dbReference type="Pfam" id="PF00498">
    <property type="entry name" value="FHA"/>
    <property type="match status" value="1"/>
</dbReference>
<dbReference type="CDD" id="cd05117">
    <property type="entry name" value="STKc_CAMK"/>
    <property type="match status" value="1"/>
</dbReference>
<dbReference type="InterPro" id="IPR000253">
    <property type="entry name" value="FHA_dom"/>
</dbReference>
<protein>
    <submittedName>
        <fullName evidence="14">Uncharacterized protein</fullName>
    </submittedName>
</protein>
<dbReference type="GO" id="GO:0004674">
    <property type="term" value="F:protein serine/threonine kinase activity"/>
    <property type="evidence" value="ECO:0007669"/>
    <property type="project" value="UniProtKB-KW"/>
</dbReference>
<dbReference type="PROSITE" id="PS50006">
    <property type="entry name" value="FHA_DOMAIN"/>
    <property type="match status" value="1"/>
</dbReference>
<dbReference type="OrthoDB" id="10252171at2759"/>
<dbReference type="SMART" id="SM00240">
    <property type="entry name" value="FHA"/>
    <property type="match status" value="1"/>
</dbReference>
<dbReference type="Gene3D" id="2.60.200.20">
    <property type="match status" value="1"/>
</dbReference>
<evidence type="ECO:0000313" key="14">
    <source>
        <dbReference type="EMBL" id="CCL98200.1"/>
    </source>
</evidence>
<dbReference type="PROSITE" id="PS00108">
    <property type="entry name" value="PROTEIN_KINASE_ST"/>
    <property type="match status" value="1"/>
</dbReference>
<dbReference type="PROSITE" id="PS50011">
    <property type="entry name" value="PROTEIN_KINASE_DOM"/>
    <property type="match status" value="1"/>
</dbReference>
<evidence type="ECO:0000256" key="10">
    <source>
        <dbReference type="PROSITE-ProRule" id="PRU10141"/>
    </source>
</evidence>
<evidence type="ECO:0000259" key="12">
    <source>
        <dbReference type="PROSITE" id="PS50006"/>
    </source>
</evidence>
<accession>J7RV49</accession>
<gene>
    <name evidence="14" type="ORF">FIBRA_00194</name>
</gene>
<feature type="binding site" evidence="8">
    <location>
        <begin position="309"/>
        <end position="310"/>
    </location>
    <ligand>
        <name>ATP</name>
        <dbReference type="ChEBI" id="CHEBI:30616"/>
    </ligand>
</feature>
<dbReference type="FunCoup" id="J7RV49">
    <property type="interactions" value="459"/>
</dbReference>
<dbReference type="InParanoid" id="J7RV49"/>
<keyword evidence="3" id="KW-0808">Transferase</keyword>
<dbReference type="InterPro" id="IPR008984">
    <property type="entry name" value="SMAD_FHA_dom_sf"/>
</dbReference>
<dbReference type="PROSITE" id="PS00107">
    <property type="entry name" value="PROTEIN_KINASE_ATP"/>
    <property type="match status" value="1"/>
</dbReference>
<dbReference type="InterPro" id="IPR008271">
    <property type="entry name" value="Ser/Thr_kinase_AS"/>
</dbReference>
<feature type="domain" description="FHA" evidence="12">
    <location>
        <begin position="69"/>
        <end position="127"/>
    </location>
</feature>
<keyword evidence="2" id="KW-0723">Serine/threonine-protein kinase</keyword>
<organism evidence="14 15">
    <name type="scientific">Fibroporia radiculosa</name>
    <dbReference type="NCBI Taxonomy" id="599839"/>
    <lineage>
        <taxon>Eukaryota</taxon>
        <taxon>Fungi</taxon>
        <taxon>Dikarya</taxon>
        <taxon>Basidiomycota</taxon>
        <taxon>Agaricomycotina</taxon>
        <taxon>Agaricomycetes</taxon>
        <taxon>Polyporales</taxon>
        <taxon>Fibroporiaceae</taxon>
        <taxon>Fibroporia</taxon>
    </lineage>
</organism>
<dbReference type="Pfam" id="PF00069">
    <property type="entry name" value="Pkinase"/>
    <property type="match status" value="1"/>
</dbReference>
<sequence>MMQPPADQVDDAMVTDAHGDDTQSTQATQQETQPSSQPDNTLDAHLWGYLIPCNSHLRRIDFQKVKPLYNVGRNADQRPGGNDIILPGKKISNYHCKIVWDGQENVNAAVKVTDNSSNGTFINSNKIGKGRTMLLYDGNEISFGPPHYRNADGSLEDFRFVYKHMATGETLTGLHAAYQMHYELGKGSFATVMKAMHRESGQWYAVKVLQYNKLRSVQERGNAQNAVMREINILEKLEHPNICHMKEVFFEPNTINLILEYIPGGDLLDYIIQRERLDEAETQYLSYQICDALAYIHSKDIAHRDLKPENVLLTGDIPPRVKVADFGLAKAVDHMTVLRTMCGTPCYLAPEVVLQSNNQGYEKVVDSWSTGVIIYSMLTGNNAFIENEGEELHDRVRNRRVDWPCLRQYASEMAESFLRRLLEYEATNRMTPAAAREHPWLAEEYAKAPPEVYRDRTESPEPEPARQDASMASLQPEDVVMDADAAHGDARMDEEPTDNITASQSVQIPGAYPQSQQPGNSGLKREASKLQRRADVILEKQLEQEEVVDSDSEPQQADQENLKRKAFDFEGSLTPMREADSEEEDEVPPLDAVPVHRTRRGRPASINGEGPAARAKRIKGKQLAEPPATPQGVRRSTRLHNNAPTPKVARK</sequence>
<dbReference type="SUPFAM" id="SSF49879">
    <property type="entry name" value="SMAD/FHA domain"/>
    <property type="match status" value="1"/>
</dbReference>
<evidence type="ECO:0000256" key="6">
    <source>
        <dbReference type="ARBA" id="ARBA00022840"/>
    </source>
</evidence>
<feature type="binding site" evidence="8 10">
    <location>
        <position position="207"/>
    </location>
    <ligand>
        <name>ATP</name>
        <dbReference type="ChEBI" id="CHEBI:30616"/>
    </ligand>
</feature>
<keyword evidence="5" id="KW-0418">Kinase</keyword>
<feature type="region of interest" description="Disordered" evidence="11">
    <location>
        <begin position="1"/>
        <end position="41"/>
    </location>
</feature>
<feature type="region of interest" description="Disordered" evidence="11">
    <location>
        <begin position="510"/>
        <end position="529"/>
    </location>
</feature>
<dbReference type="PANTHER" id="PTHR24350">
    <property type="entry name" value="SERINE/THREONINE-PROTEIN KINASE IAL-RELATED"/>
    <property type="match status" value="1"/>
</dbReference>
<dbReference type="FunFam" id="1.10.510.10:FF:000571">
    <property type="entry name" value="Maternal embryonic leucine zipper kinase"/>
    <property type="match status" value="1"/>
</dbReference>
<evidence type="ECO:0000313" key="15">
    <source>
        <dbReference type="Proteomes" id="UP000006352"/>
    </source>
</evidence>
<feature type="cross-link" description="Glycyl lysine isopeptide (Lys-Gly) (interchain with G-Cter in SUMO2)" evidence="9">
    <location>
        <position position="307"/>
    </location>
</feature>
<dbReference type="SUPFAM" id="SSF56112">
    <property type="entry name" value="Protein kinase-like (PK-like)"/>
    <property type="match status" value="1"/>
</dbReference>
<feature type="active site" description="Proton acceptor" evidence="7">
    <location>
        <position position="305"/>
    </location>
</feature>
<evidence type="ECO:0000256" key="5">
    <source>
        <dbReference type="ARBA" id="ARBA00022777"/>
    </source>
</evidence>
<dbReference type="GeneID" id="24093111"/>
<feature type="region of interest" description="Disordered" evidence="11">
    <location>
        <begin position="450"/>
        <end position="477"/>
    </location>
</feature>
<evidence type="ECO:0000256" key="9">
    <source>
        <dbReference type="PIRSR" id="PIRSR630616-3"/>
    </source>
</evidence>
<feature type="region of interest" description="Disordered" evidence="11">
    <location>
        <begin position="541"/>
        <end position="651"/>
    </location>
</feature>
<feature type="compositionally biased region" description="Low complexity" evidence="11">
    <location>
        <begin position="22"/>
        <end position="37"/>
    </location>
</feature>
<dbReference type="InterPro" id="IPR011009">
    <property type="entry name" value="Kinase-like_dom_sf"/>
</dbReference>
<keyword evidence="4 8" id="KW-0547">Nucleotide-binding</keyword>